<gene>
    <name evidence="2" type="ORF">AMAG_04237</name>
</gene>
<dbReference type="AlphaFoldDB" id="A0A0L0S7V7"/>
<protein>
    <recommendedName>
        <fullName evidence="4">3'-5' exonuclease domain-containing protein</fullName>
    </recommendedName>
</protein>
<dbReference type="Proteomes" id="UP000054350">
    <property type="component" value="Unassembled WGS sequence"/>
</dbReference>
<dbReference type="InterPro" id="IPR012337">
    <property type="entry name" value="RNaseH-like_sf"/>
</dbReference>
<evidence type="ECO:0000313" key="2">
    <source>
        <dbReference type="EMBL" id="KNE58683.1"/>
    </source>
</evidence>
<evidence type="ECO:0000313" key="3">
    <source>
        <dbReference type="Proteomes" id="UP000054350"/>
    </source>
</evidence>
<dbReference type="Gene3D" id="3.30.420.10">
    <property type="entry name" value="Ribonuclease H-like superfamily/Ribonuclease H"/>
    <property type="match status" value="1"/>
</dbReference>
<dbReference type="EMBL" id="GG745333">
    <property type="protein sequence ID" value="KNE58683.1"/>
    <property type="molecule type" value="Genomic_DNA"/>
</dbReference>
<evidence type="ECO:0008006" key="4">
    <source>
        <dbReference type="Google" id="ProtNLM"/>
    </source>
</evidence>
<dbReference type="InterPro" id="IPR036397">
    <property type="entry name" value="RNaseH_sf"/>
</dbReference>
<accession>A0A0L0S7V7</accession>
<feature type="region of interest" description="Disordered" evidence="1">
    <location>
        <begin position="235"/>
        <end position="255"/>
    </location>
</feature>
<dbReference type="SUPFAM" id="SSF53098">
    <property type="entry name" value="Ribonuclease H-like"/>
    <property type="match status" value="1"/>
</dbReference>
<dbReference type="OrthoDB" id="5573638at2759"/>
<reference evidence="3" key="2">
    <citation type="submission" date="2009-11" db="EMBL/GenBank/DDBJ databases">
        <title>The Genome Sequence of Allomyces macrogynus strain ATCC 38327.</title>
        <authorList>
            <consortium name="The Broad Institute Genome Sequencing Platform"/>
            <person name="Russ C."/>
            <person name="Cuomo C."/>
            <person name="Shea T."/>
            <person name="Young S.K."/>
            <person name="Zeng Q."/>
            <person name="Koehrsen M."/>
            <person name="Haas B."/>
            <person name="Borodovsky M."/>
            <person name="Guigo R."/>
            <person name="Alvarado L."/>
            <person name="Berlin A."/>
            <person name="Borenstein D."/>
            <person name="Chen Z."/>
            <person name="Engels R."/>
            <person name="Freedman E."/>
            <person name="Gellesch M."/>
            <person name="Goldberg J."/>
            <person name="Griggs A."/>
            <person name="Gujja S."/>
            <person name="Heiman D."/>
            <person name="Hepburn T."/>
            <person name="Howarth C."/>
            <person name="Jen D."/>
            <person name="Larson L."/>
            <person name="Lewis B."/>
            <person name="Mehta T."/>
            <person name="Park D."/>
            <person name="Pearson M."/>
            <person name="Roberts A."/>
            <person name="Saif S."/>
            <person name="Shenoy N."/>
            <person name="Sisk P."/>
            <person name="Stolte C."/>
            <person name="Sykes S."/>
            <person name="Walk T."/>
            <person name="White J."/>
            <person name="Yandava C."/>
            <person name="Burger G."/>
            <person name="Gray M.W."/>
            <person name="Holland P.W.H."/>
            <person name="King N."/>
            <person name="Lang F.B.F."/>
            <person name="Roger A.J."/>
            <person name="Ruiz-Trillo I."/>
            <person name="Lander E."/>
            <person name="Nusbaum C."/>
        </authorList>
    </citation>
    <scope>NUCLEOTIDE SEQUENCE [LARGE SCALE GENOMIC DNA]</scope>
    <source>
        <strain evidence="3">ATCC 38327</strain>
    </source>
</reference>
<sequence>MPFRHQSEQLPYLLQVLCAHHQLRPRPFLARDHILKRCLALDPDLASHDVHSFVIDTPEQSAAAVARLLTPPTAPGPYASRLARAGVLALDLEGRLADAAKVDIHSVQIAVPMAPRVMDVAVPSFFTAPAAAPSEPPSFPVEVYYWRLDKMPELATRHACMDHVAALLADTPGILKILHAGYSDAYALMRQFDIDLGAFVLDTQVAYDHWRALSDRVLALYQHVAGKTPTTSAPLPPLRTDFVHPKSNPRGASTTGVGDSMAMVAPLMAVDGTNLGQAGLNDVYAACRFPTNDLKSRTARSDAAQTRYAVRDVAYLCQAARHMQTAIAYLAHWAVMLDSHGLLRSLLPANADDASSASTASSADPNGSVVSADVPLVWAMATVLHAKGPTMAVPDLAEELRLALGSTGRTALSKRVGGVRQIAVDYPRVFRFLRAHPYAIDPAGGAGAVGTAARVELAVSIETVRNMLKPAVDMNAVLADL</sequence>
<dbReference type="GO" id="GO:0003676">
    <property type="term" value="F:nucleic acid binding"/>
    <property type="evidence" value="ECO:0007669"/>
    <property type="project" value="InterPro"/>
</dbReference>
<keyword evidence="3" id="KW-1185">Reference proteome</keyword>
<dbReference type="VEuPathDB" id="FungiDB:AMAG_04237"/>
<name>A0A0L0S7V7_ALLM3</name>
<reference evidence="2 3" key="1">
    <citation type="submission" date="2009-11" db="EMBL/GenBank/DDBJ databases">
        <title>Annotation of Allomyces macrogynus ATCC 38327.</title>
        <authorList>
            <consortium name="The Broad Institute Genome Sequencing Platform"/>
            <person name="Russ C."/>
            <person name="Cuomo C."/>
            <person name="Burger G."/>
            <person name="Gray M.W."/>
            <person name="Holland P.W.H."/>
            <person name="King N."/>
            <person name="Lang F.B.F."/>
            <person name="Roger A.J."/>
            <person name="Ruiz-Trillo I."/>
            <person name="Young S.K."/>
            <person name="Zeng Q."/>
            <person name="Gargeya S."/>
            <person name="Fitzgerald M."/>
            <person name="Haas B."/>
            <person name="Abouelleil A."/>
            <person name="Alvarado L."/>
            <person name="Arachchi H.M."/>
            <person name="Berlin A."/>
            <person name="Chapman S.B."/>
            <person name="Gearin G."/>
            <person name="Goldberg J."/>
            <person name="Griggs A."/>
            <person name="Gujja S."/>
            <person name="Hansen M."/>
            <person name="Heiman D."/>
            <person name="Howarth C."/>
            <person name="Larimer J."/>
            <person name="Lui A."/>
            <person name="MacDonald P.J.P."/>
            <person name="McCowen C."/>
            <person name="Montmayeur A."/>
            <person name="Murphy C."/>
            <person name="Neiman D."/>
            <person name="Pearson M."/>
            <person name="Priest M."/>
            <person name="Roberts A."/>
            <person name="Saif S."/>
            <person name="Shea T."/>
            <person name="Sisk P."/>
            <person name="Stolte C."/>
            <person name="Sykes S."/>
            <person name="Wortman J."/>
            <person name="Nusbaum C."/>
            <person name="Birren B."/>
        </authorList>
    </citation>
    <scope>NUCLEOTIDE SEQUENCE [LARGE SCALE GENOMIC DNA]</scope>
    <source>
        <strain evidence="2 3">ATCC 38327</strain>
    </source>
</reference>
<evidence type="ECO:0000256" key="1">
    <source>
        <dbReference type="SAM" id="MobiDB-lite"/>
    </source>
</evidence>
<proteinExistence type="predicted"/>
<organism evidence="2 3">
    <name type="scientific">Allomyces macrogynus (strain ATCC 38327)</name>
    <name type="common">Allomyces javanicus var. macrogynus</name>
    <dbReference type="NCBI Taxonomy" id="578462"/>
    <lineage>
        <taxon>Eukaryota</taxon>
        <taxon>Fungi</taxon>
        <taxon>Fungi incertae sedis</taxon>
        <taxon>Blastocladiomycota</taxon>
        <taxon>Blastocladiomycetes</taxon>
        <taxon>Blastocladiales</taxon>
        <taxon>Blastocladiaceae</taxon>
        <taxon>Allomyces</taxon>
    </lineage>
</organism>